<comment type="caution">
    <text evidence="3">The sequence shown here is derived from an EMBL/GenBank/DDBJ whole genome shotgun (WGS) entry which is preliminary data.</text>
</comment>
<evidence type="ECO:0000256" key="1">
    <source>
        <dbReference type="SAM" id="SignalP"/>
    </source>
</evidence>
<protein>
    <recommendedName>
        <fullName evidence="2">Rhodanese domain-containing protein</fullName>
    </recommendedName>
</protein>
<dbReference type="SUPFAM" id="SSF52821">
    <property type="entry name" value="Rhodanese/Cell cycle control phosphatase"/>
    <property type="match status" value="1"/>
</dbReference>
<dbReference type="eggNOG" id="KOG1530">
    <property type="taxonomic scope" value="Eukaryota"/>
</dbReference>
<dbReference type="GO" id="GO:0004792">
    <property type="term" value="F:thiosulfate-cyanide sulfurtransferase activity"/>
    <property type="evidence" value="ECO:0007669"/>
    <property type="project" value="TreeGrafter"/>
</dbReference>
<evidence type="ECO:0000313" key="3">
    <source>
        <dbReference type="EMBL" id="EJK53024.1"/>
    </source>
</evidence>
<organism evidence="3 4">
    <name type="scientific">Thalassiosira oceanica</name>
    <name type="common">Marine diatom</name>
    <dbReference type="NCBI Taxonomy" id="159749"/>
    <lineage>
        <taxon>Eukaryota</taxon>
        <taxon>Sar</taxon>
        <taxon>Stramenopiles</taxon>
        <taxon>Ochrophyta</taxon>
        <taxon>Bacillariophyta</taxon>
        <taxon>Coscinodiscophyceae</taxon>
        <taxon>Thalassiosirophycidae</taxon>
        <taxon>Thalassiosirales</taxon>
        <taxon>Thalassiosiraceae</taxon>
        <taxon>Thalassiosira</taxon>
    </lineage>
</organism>
<sequence>MWARRLRSTQLTQLVAAIAVSSSSPQVASAFVRTTPRHTFVGRNPCHGPATRQSMSFFGGPDEGGVRRIDKSAMKEIIDDVEHGGRVESGYCVIDVRGQDEVAFTGKLSEVVNTLPLPMIAEGALAMNEGDFQDAFGFDKPSFDETIVFTCKAGIRSQHAAQLAKMAGYSDLVDYKGGSDEWFS</sequence>
<dbReference type="AlphaFoldDB" id="K0RL65"/>
<accession>K0RL65</accession>
<feature type="chain" id="PRO_5003840383" description="Rhodanese domain-containing protein" evidence="1">
    <location>
        <begin position="31"/>
        <end position="184"/>
    </location>
</feature>
<dbReference type="EMBL" id="AGNL01038675">
    <property type="protein sequence ID" value="EJK53024.1"/>
    <property type="molecule type" value="Genomic_DNA"/>
</dbReference>
<reference evidence="3 4" key="1">
    <citation type="journal article" date="2012" name="Genome Biol.">
        <title>Genome and low-iron response of an oceanic diatom adapted to chronic iron limitation.</title>
        <authorList>
            <person name="Lommer M."/>
            <person name="Specht M."/>
            <person name="Roy A.S."/>
            <person name="Kraemer L."/>
            <person name="Andreson R."/>
            <person name="Gutowska M.A."/>
            <person name="Wolf J."/>
            <person name="Bergner S.V."/>
            <person name="Schilhabel M.B."/>
            <person name="Klostermeier U.C."/>
            <person name="Beiko R.G."/>
            <person name="Rosenstiel P."/>
            <person name="Hippler M."/>
            <person name="Laroche J."/>
        </authorList>
    </citation>
    <scope>NUCLEOTIDE SEQUENCE [LARGE SCALE GENOMIC DNA]</scope>
    <source>
        <strain evidence="3 4">CCMP1005</strain>
    </source>
</reference>
<dbReference type="PANTHER" id="PTHR44086:SF10">
    <property type="entry name" value="THIOSULFATE SULFURTRANSFERASE_RHODANESE-LIKE DOMAIN-CONTAINING PROTEIN 3"/>
    <property type="match status" value="1"/>
</dbReference>
<dbReference type="Pfam" id="PF00581">
    <property type="entry name" value="Rhodanese"/>
    <property type="match status" value="1"/>
</dbReference>
<name>K0RL65_THAOC</name>
<dbReference type="OMA" id="CARYSHR"/>
<keyword evidence="4" id="KW-1185">Reference proteome</keyword>
<dbReference type="Proteomes" id="UP000266841">
    <property type="component" value="Unassembled WGS sequence"/>
</dbReference>
<dbReference type="Gene3D" id="3.40.250.10">
    <property type="entry name" value="Rhodanese-like domain"/>
    <property type="match status" value="1"/>
</dbReference>
<dbReference type="InterPro" id="IPR001763">
    <property type="entry name" value="Rhodanese-like_dom"/>
</dbReference>
<proteinExistence type="predicted"/>
<feature type="signal peptide" evidence="1">
    <location>
        <begin position="1"/>
        <end position="30"/>
    </location>
</feature>
<evidence type="ECO:0000313" key="4">
    <source>
        <dbReference type="Proteomes" id="UP000266841"/>
    </source>
</evidence>
<dbReference type="PROSITE" id="PS50206">
    <property type="entry name" value="RHODANESE_3"/>
    <property type="match status" value="1"/>
</dbReference>
<feature type="domain" description="Rhodanese" evidence="2">
    <location>
        <begin position="87"/>
        <end position="184"/>
    </location>
</feature>
<evidence type="ECO:0000259" key="2">
    <source>
        <dbReference type="PROSITE" id="PS50206"/>
    </source>
</evidence>
<dbReference type="InterPro" id="IPR036873">
    <property type="entry name" value="Rhodanese-like_dom_sf"/>
</dbReference>
<dbReference type="PANTHER" id="PTHR44086">
    <property type="entry name" value="THIOSULFATE SULFURTRANSFERASE RDL2, MITOCHONDRIAL-RELATED"/>
    <property type="match status" value="1"/>
</dbReference>
<keyword evidence="1" id="KW-0732">Signal</keyword>
<dbReference type="GO" id="GO:0005739">
    <property type="term" value="C:mitochondrion"/>
    <property type="evidence" value="ECO:0007669"/>
    <property type="project" value="TreeGrafter"/>
</dbReference>
<gene>
    <name evidence="3" type="ORF">THAOC_27609</name>
</gene>
<dbReference type="OrthoDB" id="566238at2759"/>